<proteinExistence type="inferred from homology"/>
<dbReference type="Proteomes" id="UP000770717">
    <property type="component" value="Unassembled WGS sequence"/>
</dbReference>
<keyword evidence="9" id="KW-0472">Membrane</keyword>
<comment type="subcellular location">
    <subcellularLocation>
        <location evidence="2">Membrane</location>
    </subcellularLocation>
</comment>
<sequence length="483" mass="55012">MDLFTILTLSLVLLLTICIFLSWSKQHGNQSLPPGPTPIPVLGTPKYMDLSASTKNFPKLSQKYGSVFTIWKMSEPVIVLCGYETVKEALVNHAEQFSERPIIPVMDLSNEGYGLDGRRWRPIRRFTMTSLRNFGMGKMTMEKRVLTESKYLIQAVSETGGKPFNPRMFLAMAVGNIISSVLFGEHFDYQDKQLEELLSSTSRHLCNIVPVLLRFSVIRQKVVKEKLYLQNFVMKYIKHHKETLKPESPRDFIDYYLLKIKEVEHEMDPDFCETSLLVIVIGLLIAGTDTTASTLKFSLVLMAHYPDVQAKVQQEIDKTTNSLRPPEIMDKPQLPYTNAVIHEIQRVLDLAPTTLFHAVTEDIKFRGYTIPKGTTVIPFLSSVLFDPSQWETPEVFNPGHFLDEEGQFRTRLAFMPFSAGKRVCLGENLARMELFLLFSALLQRFTFTLPPGTERQNSKYLNLNKTEIIASGQICAVPRSLSK</sequence>
<evidence type="ECO:0000256" key="6">
    <source>
        <dbReference type="ARBA" id="ARBA00023002"/>
    </source>
</evidence>
<dbReference type="AlphaFoldDB" id="A0A8J6EHN2"/>
<evidence type="ECO:0000256" key="2">
    <source>
        <dbReference type="ARBA" id="ARBA00004370"/>
    </source>
</evidence>
<comment type="cofactor">
    <cofactor evidence="1 10">
        <name>heme</name>
        <dbReference type="ChEBI" id="CHEBI:30413"/>
    </cofactor>
</comment>
<dbReference type="InterPro" id="IPR017972">
    <property type="entry name" value="Cyt_P450_CS"/>
</dbReference>
<evidence type="ECO:0000256" key="8">
    <source>
        <dbReference type="ARBA" id="ARBA00023033"/>
    </source>
</evidence>
<dbReference type="OrthoDB" id="2789670at2759"/>
<dbReference type="GO" id="GO:0019373">
    <property type="term" value="P:epoxygenase P450 pathway"/>
    <property type="evidence" value="ECO:0007669"/>
    <property type="project" value="TreeGrafter"/>
</dbReference>
<comment type="similarity">
    <text evidence="3 11">Belongs to the cytochrome P450 family.</text>
</comment>
<evidence type="ECO:0000256" key="10">
    <source>
        <dbReference type="PIRSR" id="PIRSR602401-1"/>
    </source>
</evidence>
<keyword evidence="12" id="KW-0732">Signal</keyword>
<gene>
    <name evidence="13" type="ORF">GDO78_020677</name>
</gene>
<dbReference type="InterPro" id="IPR036396">
    <property type="entry name" value="Cyt_P450_sf"/>
</dbReference>
<dbReference type="SUPFAM" id="SSF48264">
    <property type="entry name" value="Cytochrome P450"/>
    <property type="match status" value="1"/>
</dbReference>
<evidence type="ECO:0000313" key="13">
    <source>
        <dbReference type="EMBL" id="KAG9469374.1"/>
    </source>
</evidence>
<dbReference type="GO" id="GO:0008392">
    <property type="term" value="F:arachidonate epoxygenase activity"/>
    <property type="evidence" value="ECO:0007669"/>
    <property type="project" value="TreeGrafter"/>
</dbReference>
<dbReference type="EMBL" id="WNTK01000545">
    <property type="protein sequence ID" value="KAG9469374.1"/>
    <property type="molecule type" value="Genomic_DNA"/>
</dbReference>
<keyword evidence="7 10" id="KW-0408">Iron</keyword>
<dbReference type="PRINTS" id="PR00463">
    <property type="entry name" value="EP450I"/>
</dbReference>
<evidence type="ECO:0000256" key="4">
    <source>
        <dbReference type="ARBA" id="ARBA00022617"/>
    </source>
</evidence>
<accession>A0A8J6EHN2</accession>
<comment type="caution">
    <text evidence="13">The sequence shown here is derived from an EMBL/GenBank/DDBJ whole genome shotgun (WGS) entry which is preliminary data.</text>
</comment>
<dbReference type="GO" id="GO:0016712">
    <property type="term" value="F:oxidoreductase activity, acting on paired donors, with incorporation or reduction of molecular oxygen, reduced flavin or flavoprotein as one donor, and incorporation of one atom of oxygen"/>
    <property type="evidence" value="ECO:0007669"/>
    <property type="project" value="TreeGrafter"/>
</dbReference>
<dbReference type="InterPro" id="IPR002401">
    <property type="entry name" value="Cyt_P450_E_grp-I"/>
</dbReference>
<evidence type="ECO:0000256" key="5">
    <source>
        <dbReference type="ARBA" id="ARBA00022723"/>
    </source>
</evidence>
<evidence type="ECO:0000256" key="12">
    <source>
        <dbReference type="SAM" id="SignalP"/>
    </source>
</evidence>
<dbReference type="GO" id="GO:0006805">
    <property type="term" value="P:xenobiotic metabolic process"/>
    <property type="evidence" value="ECO:0007669"/>
    <property type="project" value="TreeGrafter"/>
</dbReference>
<dbReference type="Pfam" id="PF00067">
    <property type="entry name" value="p450"/>
    <property type="match status" value="1"/>
</dbReference>
<dbReference type="GO" id="GO:0005506">
    <property type="term" value="F:iron ion binding"/>
    <property type="evidence" value="ECO:0007669"/>
    <property type="project" value="InterPro"/>
</dbReference>
<dbReference type="GO" id="GO:0016020">
    <property type="term" value="C:membrane"/>
    <property type="evidence" value="ECO:0007669"/>
    <property type="project" value="UniProtKB-SubCell"/>
</dbReference>
<keyword evidence="5 10" id="KW-0479">Metal-binding</keyword>
<feature type="binding site" description="axial binding residue" evidence="10">
    <location>
        <position position="424"/>
    </location>
    <ligand>
        <name>heme</name>
        <dbReference type="ChEBI" id="CHEBI:30413"/>
    </ligand>
    <ligandPart>
        <name>Fe</name>
        <dbReference type="ChEBI" id="CHEBI:18248"/>
    </ligandPart>
</feature>
<feature type="signal peptide" evidence="12">
    <location>
        <begin position="1"/>
        <end position="24"/>
    </location>
</feature>
<evidence type="ECO:0000256" key="1">
    <source>
        <dbReference type="ARBA" id="ARBA00001971"/>
    </source>
</evidence>
<evidence type="ECO:0000256" key="7">
    <source>
        <dbReference type="ARBA" id="ARBA00023004"/>
    </source>
</evidence>
<keyword evidence="8 11" id="KW-0503">Monooxygenase</keyword>
<dbReference type="PROSITE" id="PS00086">
    <property type="entry name" value="CYTOCHROME_P450"/>
    <property type="match status" value="1"/>
</dbReference>
<dbReference type="PANTHER" id="PTHR24300">
    <property type="entry name" value="CYTOCHROME P450 508A4-RELATED"/>
    <property type="match status" value="1"/>
</dbReference>
<dbReference type="InterPro" id="IPR001128">
    <property type="entry name" value="Cyt_P450"/>
</dbReference>
<dbReference type="PANTHER" id="PTHR24300:SF389">
    <property type="entry name" value="CYTOCHROME P450 2C20"/>
    <property type="match status" value="1"/>
</dbReference>
<evidence type="ECO:0000313" key="14">
    <source>
        <dbReference type="Proteomes" id="UP000770717"/>
    </source>
</evidence>
<keyword evidence="14" id="KW-1185">Reference proteome</keyword>
<keyword evidence="6 11" id="KW-0560">Oxidoreductase</keyword>
<feature type="chain" id="PRO_5035148193" evidence="12">
    <location>
        <begin position="25"/>
        <end position="483"/>
    </location>
</feature>
<dbReference type="PRINTS" id="PR00385">
    <property type="entry name" value="P450"/>
</dbReference>
<evidence type="ECO:0000256" key="11">
    <source>
        <dbReference type="RuleBase" id="RU000461"/>
    </source>
</evidence>
<protein>
    <submittedName>
        <fullName evidence="13">Uncharacterized protein</fullName>
    </submittedName>
</protein>
<name>A0A8J6EHN2_ELECQ</name>
<dbReference type="FunFam" id="1.10.630.10:FF:000004">
    <property type="entry name" value="cytochrome P450 2D15 isoform X1"/>
    <property type="match status" value="1"/>
</dbReference>
<evidence type="ECO:0000256" key="3">
    <source>
        <dbReference type="ARBA" id="ARBA00010617"/>
    </source>
</evidence>
<dbReference type="Gene3D" id="1.10.630.10">
    <property type="entry name" value="Cytochrome P450"/>
    <property type="match status" value="1"/>
</dbReference>
<dbReference type="GO" id="GO:0020037">
    <property type="term" value="F:heme binding"/>
    <property type="evidence" value="ECO:0007669"/>
    <property type="project" value="InterPro"/>
</dbReference>
<reference evidence="13" key="1">
    <citation type="thesis" date="2020" institute="ProQuest LLC" country="789 East Eisenhower Parkway, Ann Arbor, MI, USA">
        <title>Comparative Genomics and Chromosome Evolution.</title>
        <authorList>
            <person name="Mudd A.B."/>
        </authorList>
    </citation>
    <scope>NUCLEOTIDE SEQUENCE</scope>
    <source>
        <strain evidence="13">HN-11 Male</strain>
        <tissue evidence="13">Kidney and liver</tissue>
    </source>
</reference>
<organism evidence="13 14">
    <name type="scientific">Eleutherodactylus coqui</name>
    <name type="common">Puerto Rican coqui</name>
    <dbReference type="NCBI Taxonomy" id="57060"/>
    <lineage>
        <taxon>Eukaryota</taxon>
        <taxon>Metazoa</taxon>
        <taxon>Chordata</taxon>
        <taxon>Craniata</taxon>
        <taxon>Vertebrata</taxon>
        <taxon>Euteleostomi</taxon>
        <taxon>Amphibia</taxon>
        <taxon>Batrachia</taxon>
        <taxon>Anura</taxon>
        <taxon>Neobatrachia</taxon>
        <taxon>Hyloidea</taxon>
        <taxon>Eleutherodactylidae</taxon>
        <taxon>Eleutherodactylinae</taxon>
        <taxon>Eleutherodactylus</taxon>
        <taxon>Eleutherodactylus</taxon>
    </lineage>
</organism>
<evidence type="ECO:0000256" key="9">
    <source>
        <dbReference type="ARBA" id="ARBA00023136"/>
    </source>
</evidence>
<dbReference type="InterPro" id="IPR050182">
    <property type="entry name" value="Cytochrome_P450_fam2"/>
</dbReference>
<dbReference type="GO" id="GO:0005737">
    <property type="term" value="C:cytoplasm"/>
    <property type="evidence" value="ECO:0007669"/>
    <property type="project" value="TreeGrafter"/>
</dbReference>
<keyword evidence="4 10" id="KW-0349">Heme</keyword>